<gene>
    <name evidence="2" type="ORF">F6V30_14125</name>
</gene>
<accession>A0ABQ6TL50</accession>
<reference evidence="2 3" key="1">
    <citation type="journal article" date="2020" name="Microorganisms">
        <title>Description of Three Novel Members in the Family Geobacteraceae, Oryzomonas japonicum gen. nov., sp. nov., Oryzomonas sagensis sp. nov., and Oryzomonas ruber sp. nov.</title>
        <authorList>
            <person name="Xu Z."/>
            <person name="Masuda Y."/>
            <person name="Hayakawa C."/>
            <person name="Ushijima N."/>
            <person name="Kawano K."/>
            <person name="Shiratori Y."/>
            <person name="Senoo K."/>
            <person name="Itoh H."/>
        </authorList>
    </citation>
    <scope>NUCLEOTIDE SEQUENCE [LARGE SCALE GENOMIC DNA]</scope>
    <source>
        <strain evidence="2 3">Red100</strain>
    </source>
</reference>
<evidence type="ECO:0000313" key="2">
    <source>
        <dbReference type="EMBL" id="KAB0668970.1"/>
    </source>
</evidence>
<organism evidence="2 3">
    <name type="scientific">Oryzomonas sagensis</name>
    <dbReference type="NCBI Taxonomy" id="2603857"/>
    <lineage>
        <taxon>Bacteria</taxon>
        <taxon>Pseudomonadati</taxon>
        <taxon>Thermodesulfobacteriota</taxon>
        <taxon>Desulfuromonadia</taxon>
        <taxon>Geobacterales</taxon>
        <taxon>Geobacteraceae</taxon>
        <taxon>Oryzomonas</taxon>
    </lineage>
</organism>
<dbReference type="EMBL" id="VZRA01000004">
    <property type="protein sequence ID" value="KAB0668970.1"/>
    <property type="molecule type" value="Genomic_DNA"/>
</dbReference>
<dbReference type="Pfam" id="PF20530">
    <property type="entry name" value="DUF6745"/>
    <property type="match status" value="1"/>
</dbReference>
<proteinExistence type="predicted"/>
<keyword evidence="3" id="KW-1185">Reference proteome</keyword>
<feature type="domain" description="DUF6745" evidence="1">
    <location>
        <begin position="23"/>
        <end position="123"/>
    </location>
</feature>
<dbReference type="RefSeq" id="WP_151157605.1">
    <property type="nucleotide sequence ID" value="NZ_VZRA01000004.1"/>
</dbReference>
<evidence type="ECO:0000313" key="3">
    <source>
        <dbReference type="Proteomes" id="UP000798046"/>
    </source>
</evidence>
<protein>
    <recommendedName>
        <fullName evidence="1">DUF6745 domain-containing protein</fullName>
    </recommendedName>
</protein>
<dbReference type="Proteomes" id="UP000798046">
    <property type="component" value="Unassembled WGS sequence"/>
</dbReference>
<evidence type="ECO:0000259" key="1">
    <source>
        <dbReference type="Pfam" id="PF20530"/>
    </source>
</evidence>
<comment type="caution">
    <text evidence="2">The sequence shown here is derived from an EMBL/GenBank/DDBJ whole genome shotgun (WGS) entry which is preliminary data.</text>
</comment>
<sequence>MAFVAFFMDVCKLKLAKDIVDRATAYRKVCESVNYIWPNRDFVMVCARPTRAEKDNQGRLHSLSDMAIKYPDGWGLYFIHGVRFDDVNLWRSISDGSISAPQVFAIDNMEQRRVAYEVMDKSKMAGLDGLEVIHEVADDGHGYPMRIVSFKLPGIRQPFRYLNCHCPSGGREYYLETQEKDCWKAKAASFGLPADVEWSAEY</sequence>
<dbReference type="InterPro" id="IPR046633">
    <property type="entry name" value="DUF6745"/>
</dbReference>
<name>A0ABQ6TL50_9BACT</name>